<proteinExistence type="predicted"/>
<evidence type="ECO:0000313" key="2">
    <source>
        <dbReference type="Proteomes" id="UP001054889"/>
    </source>
</evidence>
<reference evidence="1" key="1">
    <citation type="journal article" date="2018" name="DNA Res.">
        <title>Multiple hybrid de novo genome assembly of finger millet, an orphan allotetraploid crop.</title>
        <authorList>
            <person name="Hatakeyama M."/>
            <person name="Aluri S."/>
            <person name="Balachadran M.T."/>
            <person name="Sivarajan S.R."/>
            <person name="Patrignani A."/>
            <person name="Gruter S."/>
            <person name="Poveda L."/>
            <person name="Shimizu-Inatsugi R."/>
            <person name="Baeten J."/>
            <person name="Francoijs K.J."/>
            <person name="Nataraja K.N."/>
            <person name="Reddy Y.A.N."/>
            <person name="Phadnis S."/>
            <person name="Ravikumar R.L."/>
            <person name="Schlapbach R."/>
            <person name="Sreeman S.M."/>
            <person name="Shimizu K.K."/>
        </authorList>
    </citation>
    <scope>NUCLEOTIDE SEQUENCE</scope>
</reference>
<name>A0AAV5C1B7_ELECO</name>
<reference evidence="1" key="2">
    <citation type="submission" date="2021-12" db="EMBL/GenBank/DDBJ databases">
        <title>Resequencing data analysis of finger millet.</title>
        <authorList>
            <person name="Hatakeyama M."/>
            <person name="Aluri S."/>
            <person name="Balachadran M.T."/>
            <person name="Sivarajan S.R."/>
            <person name="Poveda L."/>
            <person name="Shimizu-Inatsugi R."/>
            <person name="Schlapbach R."/>
            <person name="Sreeman S.M."/>
            <person name="Shimizu K.K."/>
        </authorList>
    </citation>
    <scope>NUCLEOTIDE SEQUENCE</scope>
</reference>
<protein>
    <submittedName>
        <fullName evidence="1">Uncharacterized protein</fullName>
    </submittedName>
</protein>
<keyword evidence="2" id="KW-1185">Reference proteome</keyword>
<dbReference type="AlphaFoldDB" id="A0AAV5C1B7"/>
<organism evidence="1 2">
    <name type="scientific">Eleusine coracana subsp. coracana</name>
    <dbReference type="NCBI Taxonomy" id="191504"/>
    <lineage>
        <taxon>Eukaryota</taxon>
        <taxon>Viridiplantae</taxon>
        <taxon>Streptophyta</taxon>
        <taxon>Embryophyta</taxon>
        <taxon>Tracheophyta</taxon>
        <taxon>Spermatophyta</taxon>
        <taxon>Magnoliopsida</taxon>
        <taxon>Liliopsida</taxon>
        <taxon>Poales</taxon>
        <taxon>Poaceae</taxon>
        <taxon>PACMAD clade</taxon>
        <taxon>Chloridoideae</taxon>
        <taxon>Cynodonteae</taxon>
        <taxon>Eleusininae</taxon>
        <taxon>Eleusine</taxon>
    </lineage>
</organism>
<accession>A0AAV5C1B7</accession>
<gene>
    <name evidence="1" type="primary">ga08103</name>
    <name evidence="1" type="ORF">PR202_ga08103</name>
</gene>
<sequence>MRQRSGLVVEAGERVVDVPGYVSGAVVAKVVAYWEAAAVGSFDDAEFLGELRHDARVDIIHAAYHLRDAALFNLFRFGAA</sequence>
<comment type="caution">
    <text evidence="1">The sequence shown here is derived from an EMBL/GenBank/DDBJ whole genome shotgun (WGS) entry which is preliminary data.</text>
</comment>
<dbReference type="Proteomes" id="UP001054889">
    <property type="component" value="Unassembled WGS sequence"/>
</dbReference>
<dbReference type="EMBL" id="BQKI01000003">
    <property type="protein sequence ID" value="GJM91700.1"/>
    <property type="molecule type" value="Genomic_DNA"/>
</dbReference>
<evidence type="ECO:0000313" key="1">
    <source>
        <dbReference type="EMBL" id="GJM91700.1"/>
    </source>
</evidence>